<dbReference type="PANTHER" id="PTHR39203:SF1">
    <property type="entry name" value="CYTOPLASMIC PROTEIN"/>
    <property type="match status" value="1"/>
</dbReference>
<name>A0ABN3Y957_9ENTE</name>
<keyword evidence="3" id="KW-1185">Reference proteome</keyword>
<dbReference type="CDD" id="cd06553">
    <property type="entry name" value="ASCH_Ef3133_like"/>
    <property type="match status" value="1"/>
</dbReference>
<proteinExistence type="predicted"/>
<dbReference type="Gene3D" id="3.10.400.10">
    <property type="entry name" value="Sulfate adenylyltransferase"/>
    <property type="match status" value="1"/>
</dbReference>
<dbReference type="EMBL" id="BAAAXQ010000064">
    <property type="protein sequence ID" value="GAA3023204.1"/>
    <property type="molecule type" value="Genomic_DNA"/>
</dbReference>
<dbReference type="SMART" id="SM01022">
    <property type="entry name" value="ASCH"/>
    <property type="match status" value="1"/>
</dbReference>
<dbReference type="SUPFAM" id="SSF88697">
    <property type="entry name" value="PUA domain-like"/>
    <property type="match status" value="1"/>
</dbReference>
<comment type="caution">
    <text evidence="2">The sequence shown here is derived from an EMBL/GenBank/DDBJ whole genome shotgun (WGS) entry which is preliminary data.</text>
</comment>
<dbReference type="InterPro" id="IPR007374">
    <property type="entry name" value="ASCH_domain"/>
</dbReference>
<accession>A0ABN3Y957</accession>
<dbReference type="Proteomes" id="UP001501577">
    <property type="component" value="Unassembled WGS sequence"/>
</dbReference>
<dbReference type="InterPro" id="IPR009326">
    <property type="entry name" value="DUF984"/>
</dbReference>
<organism evidence="2 3">
    <name type="scientific">Tetragenococcus solitarius</name>
    <dbReference type="NCBI Taxonomy" id="71453"/>
    <lineage>
        <taxon>Bacteria</taxon>
        <taxon>Bacillati</taxon>
        <taxon>Bacillota</taxon>
        <taxon>Bacilli</taxon>
        <taxon>Lactobacillales</taxon>
        <taxon>Enterococcaceae</taxon>
        <taxon>Tetragenococcus</taxon>
    </lineage>
</organism>
<evidence type="ECO:0000313" key="3">
    <source>
        <dbReference type="Proteomes" id="UP001501577"/>
    </source>
</evidence>
<reference evidence="2 3" key="1">
    <citation type="journal article" date="2019" name="Int. J. Syst. Evol. Microbiol.">
        <title>The Global Catalogue of Microorganisms (GCM) 10K type strain sequencing project: providing services to taxonomists for standard genome sequencing and annotation.</title>
        <authorList>
            <consortium name="The Broad Institute Genomics Platform"/>
            <consortium name="The Broad Institute Genome Sequencing Center for Infectious Disease"/>
            <person name="Wu L."/>
            <person name="Ma J."/>
        </authorList>
    </citation>
    <scope>NUCLEOTIDE SEQUENCE [LARGE SCALE GENOMIC DNA]</scope>
    <source>
        <strain evidence="2 3">JCM 8736</strain>
    </source>
</reference>
<sequence length="151" mass="17646">MENKSEIENYWNRFVKEKGIVETNYLVWSFGDNKQMADELAALVVKGKKTATTSAFDLYEENEAKPKVGEYNIILEGHKRPVCITKTEVVEVVPFKFVSAEHAYHEGEGDRTLSYWRKVHKSFFKREYAKAKKTFTTDIPCLYEIFKVVYI</sequence>
<feature type="domain" description="ASCH" evidence="1">
    <location>
        <begin position="28"/>
        <end position="150"/>
    </location>
</feature>
<evidence type="ECO:0000259" key="1">
    <source>
        <dbReference type="SMART" id="SM01022"/>
    </source>
</evidence>
<dbReference type="Pfam" id="PF04266">
    <property type="entry name" value="ASCH"/>
    <property type="match status" value="1"/>
</dbReference>
<dbReference type="PIRSF" id="PIRSF021320">
    <property type="entry name" value="DUF984"/>
    <property type="match status" value="1"/>
</dbReference>
<dbReference type="RefSeq" id="WP_068706763.1">
    <property type="nucleotide sequence ID" value="NZ_BAAAXQ010000064.1"/>
</dbReference>
<dbReference type="PANTHER" id="PTHR39203">
    <property type="entry name" value="CYTOPLASMIC PROTEIN-RELATED"/>
    <property type="match status" value="1"/>
</dbReference>
<gene>
    <name evidence="2" type="ORF">GCM10019998_19890</name>
</gene>
<evidence type="ECO:0000313" key="2">
    <source>
        <dbReference type="EMBL" id="GAA3023204.1"/>
    </source>
</evidence>
<protein>
    <submittedName>
        <fullName evidence="2">ASCH domain-containing protein</fullName>
    </submittedName>
</protein>
<dbReference type="InterPro" id="IPR015947">
    <property type="entry name" value="PUA-like_sf"/>
</dbReference>